<dbReference type="InterPro" id="IPR003140">
    <property type="entry name" value="PLipase/COase/thioEstase"/>
</dbReference>
<dbReference type="GO" id="GO:0016787">
    <property type="term" value="F:hydrolase activity"/>
    <property type="evidence" value="ECO:0007669"/>
    <property type="project" value="InterPro"/>
</dbReference>
<gene>
    <name evidence="2" type="ORF">G7034_10755</name>
</gene>
<evidence type="ECO:0000313" key="3">
    <source>
        <dbReference type="Proteomes" id="UP000643701"/>
    </source>
</evidence>
<dbReference type="SUPFAM" id="SSF53474">
    <property type="entry name" value="alpha/beta-Hydrolases"/>
    <property type="match status" value="1"/>
</dbReference>
<proteinExistence type="predicted"/>
<name>A0A967AFC6_9FLAO</name>
<dbReference type="Pfam" id="PF02230">
    <property type="entry name" value="Abhydrolase_2"/>
    <property type="match status" value="1"/>
</dbReference>
<protein>
    <submittedName>
        <fullName evidence="2">Esterase</fullName>
    </submittedName>
</protein>
<sequence>MKSVTEKQATYQHTNTYSCLFEPNQETKNYWLACHGLGYLSKYFIRYFRFLKKDKNYIVCPQAPSKYYQGNDFKYVGASWLTKENTALETQNVIRYLEKVYQLEQPTTSQTKFFLGYSQGVSVLLRWMAQNKRQCHHLIIHSGSIPNELTTSDFVYLNDSTKVHLVYGNQDEYIHSEKLTQQLRLANDLFGNRLDIHKFEGNHQVSTEFIKKIASEN</sequence>
<dbReference type="Proteomes" id="UP000643701">
    <property type="component" value="Unassembled WGS sequence"/>
</dbReference>
<dbReference type="EMBL" id="JAANAS010000094">
    <property type="protein sequence ID" value="NGZ90730.1"/>
    <property type="molecule type" value="Genomic_DNA"/>
</dbReference>
<dbReference type="Gene3D" id="3.40.50.1820">
    <property type="entry name" value="alpha/beta hydrolase"/>
    <property type="match status" value="1"/>
</dbReference>
<feature type="domain" description="Phospholipase/carboxylesterase/thioesterase" evidence="1">
    <location>
        <begin position="21"/>
        <end position="214"/>
    </location>
</feature>
<comment type="caution">
    <text evidence="2">The sequence shown here is derived from an EMBL/GenBank/DDBJ whole genome shotgun (WGS) entry which is preliminary data.</text>
</comment>
<evidence type="ECO:0000313" key="2">
    <source>
        <dbReference type="EMBL" id="NGZ90730.1"/>
    </source>
</evidence>
<accession>A0A967AFC6</accession>
<evidence type="ECO:0000259" key="1">
    <source>
        <dbReference type="Pfam" id="PF02230"/>
    </source>
</evidence>
<dbReference type="RefSeq" id="WP_166400961.1">
    <property type="nucleotide sequence ID" value="NZ_JAANAS010000094.1"/>
</dbReference>
<dbReference type="InterPro" id="IPR029058">
    <property type="entry name" value="AB_hydrolase_fold"/>
</dbReference>
<dbReference type="AlphaFoldDB" id="A0A967AFC6"/>
<reference evidence="2" key="1">
    <citation type="submission" date="2020-03" db="EMBL/GenBank/DDBJ databases">
        <title>Psychroflexus Maritimus sp. nov., isolate from marine sediment.</title>
        <authorList>
            <person name="Zhong Y.-L."/>
        </authorList>
    </citation>
    <scope>NUCLEOTIDE SEQUENCE</scope>
    <source>
        <strain evidence="2">C1</strain>
    </source>
</reference>
<keyword evidence="3" id="KW-1185">Reference proteome</keyword>
<organism evidence="2 3">
    <name type="scientific">Psychroflexus maritimus</name>
    <dbReference type="NCBI Taxonomy" id="2714865"/>
    <lineage>
        <taxon>Bacteria</taxon>
        <taxon>Pseudomonadati</taxon>
        <taxon>Bacteroidota</taxon>
        <taxon>Flavobacteriia</taxon>
        <taxon>Flavobacteriales</taxon>
        <taxon>Flavobacteriaceae</taxon>
        <taxon>Psychroflexus</taxon>
    </lineage>
</organism>